<evidence type="ECO:0000313" key="1">
    <source>
        <dbReference type="EMBL" id="KAI0492988.1"/>
    </source>
</evidence>
<evidence type="ECO:0000313" key="2">
    <source>
        <dbReference type="Proteomes" id="UP000829196"/>
    </source>
</evidence>
<dbReference type="EMBL" id="JAGYWB010000018">
    <property type="protein sequence ID" value="KAI0492988.1"/>
    <property type="molecule type" value="Genomic_DNA"/>
</dbReference>
<proteinExistence type="predicted"/>
<comment type="caution">
    <text evidence="1">The sequence shown here is derived from an EMBL/GenBank/DDBJ whole genome shotgun (WGS) entry which is preliminary data.</text>
</comment>
<organism evidence="1 2">
    <name type="scientific">Dendrobium nobile</name>
    <name type="common">Orchid</name>
    <dbReference type="NCBI Taxonomy" id="94219"/>
    <lineage>
        <taxon>Eukaryota</taxon>
        <taxon>Viridiplantae</taxon>
        <taxon>Streptophyta</taxon>
        <taxon>Embryophyta</taxon>
        <taxon>Tracheophyta</taxon>
        <taxon>Spermatophyta</taxon>
        <taxon>Magnoliopsida</taxon>
        <taxon>Liliopsida</taxon>
        <taxon>Asparagales</taxon>
        <taxon>Orchidaceae</taxon>
        <taxon>Epidendroideae</taxon>
        <taxon>Malaxideae</taxon>
        <taxon>Dendrobiinae</taxon>
        <taxon>Dendrobium</taxon>
    </lineage>
</organism>
<sequence>MRPRPGRRREVTPLLEQTTPFHLHGVKEVFQGSTIRPTALRKAIRAEPSAARSAAAGEKK</sequence>
<protein>
    <submittedName>
        <fullName evidence="1">Uncharacterized protein</fullName>
    </submittedName>
</protein>
<gene>
    <name evidence="1" type="ORF">KFK09_027264</name>
</gene>
<reference evidence="1" key="1">
    <citation type="journal article" date="2022" name="Front. Genet.">
        <title>Chromosome-Scale Assembly of the Dendrobium nobile Genome Provides Insights Into the Molecular Mechanism of the Biosynthesis of the Medicinal Active Ingredient of Dendrobium.</title>
        <authorList>
            <person name="Xu Q."/>
            <person name="Niu S.-C."/>
            <person name="Li K.-L."/>
            <person name="Zheng P.-J."/>
            <person name="Zhang X.-J."/>
            <person name="Jia Y."/>
            <person name="Liu Y."/>
            <person name="Niu Y.-X."/>
            <person name="Yu L.-H."/>
            <person name="Chen D.-F."/>
            <person name="Zhang G.-Q."/>
        </authorList>
    </citation>
    <scope>NUCLEOTIDE SEQUENCE</scope>
    <source>
        <tissue evidence="1">Leaf</tissue>
    </source>
</reference>
<name>A0A8T3AA30_DENNO</name>
<dbReference type="AlphaFoldDB" id="A0A8T3AA30"/>
<accession>A0A8T3AA30</accession>
<keyword evidence="2" id="KW-1185">Reference proteome</keyword>
<dbReference type="OrthoDB" id="10329822at2759"/>
<dbReference type="Proteomes" id="UP000829196">
    <property type="component" value="Unassembled WGS sequence"/>
</dbReference>